<dbReference type="OrthoDB" id="2017974at2759"/>
<dbReference type="PANTHER" id="PTHR15696">
    <property type="entry name" value="SMG-7 SUPPRESSOR WITH MORPHOLOGICAL EFFECT ON GENITALIA PROTEIN 7"/>
    <property type="match status" value="1"/>
</dbReference>
<dbReference type="EMBL" id="CAJPIZ010042725">
    <property type="protein sequence ID" value="CAG2121896.1"/>
    <property type="molecule type" value="Genomic_DNA"/>
</dbReference>
<dbReference type="GO" id="GO:0005697">
    <property type="term" value="C:telomerase holoenzyme complex"/>
    <property type="evidence" value="ECO:0007669"/>
    <property type="project" value="TreeGrafter"/>
</dbReference>
<organism evidence="3">
    <name type="scientific">Medioppia subpectinata</name>
    <dbReference type="NCBI Taxonomy" id="1979941"/>
    <lineage>
        <taxon>Eukaryota</taxon>
        <taxon>Metazoa</taxon>
        <taxon>Ecdysozoa</taxon>
        <taxon>Arthropoda</taxon>
        <taxon>Chelicerata</taxon>
        <taxon>Arachnida</taxon>
        <taxon>Acari</taxon>
        <taxon>Acariformes</taxon>
        <taxon>Sarcoptiformes</taxon>
        <taxon>Oribatida</taxon>
        <taxon>Brachypylina</taxon>
        <taxon>Oppioidea</taxon>
        <taxon>Oppiidae</taxon>
        <taxon>Medioppia</taxon>
    </lineage>
</organism>
<evidence type="ECO:0000313" key="4">
    <source>
        <dbReference type="Proteomes" id="UP000759131"/>
    </source>
</evidence>
<name>A0A7R9LVT3_9ACAR</name>
<dbReference type="InterPro" id="IPR011990">
    <property type="entry name" value="TPR-like_helical_dom_sf"/>
</dbReference>
<dbReference type="GO" id="GO:0000184">
    <property type="term" value="P:nuclear-transcribed mRNA catabolic process, nonsense-mediated decay"/>
    <property type="evidence" value="ECO:0007669"/>
    <property type="project" value="UniProtKB-KW"/>
</dbReference>
<dbReference type="Proteomes" id="UP000759131">
    <property type="component" value="Unassembled WGS sequence"/>
</dbReference>
<evidence type="ECO:0000259" key="2">
    <source>
        <dbReference type="Pfam" id="PF10373"/>
    </source>
</evidence>
<dbReference type="SUPFAM" id="SSF48452">
    <property type="entry name" value="TPR-like"/>
    <property type="match status" value="1"/>
</dbReference>
<evidence type="ECO:0000313" key="3">
    <source>
        <dbReference type="EMBL" id="CAD7648242.1"/>
    </source>
</evidence>
<proteinExistence type="predicted"/>
<dbReference type="PANTHER" id="PTHR15696:SF0">
    <property type="entry name" value="TELOMERASE-BINDING PROTEIN EST1A"/>
    <property type="match status" value="1"/>
</dbReference>
<reference evidence="3" key="1">
    <citation type="submission" date="2020-11" db="EMBL/GenBank/DDBJ databases">
        <authorList>
            <person name="Tran Van P."/>
        </authorList>
    </citation>
    <scope>NUCLEOTIDE SEQUENCE</scope>
</reference>
<sequence>MESFVPVVNQMLAEFHSLLRRSPIPVMSQRLSQLLAINMFAVFHTSLKDTTFGQNCRSLLQEQAIQVTLAMMSLILECAINSLKAQTETSRDTIADDLAELLPTIKLWTDWMSCQKQLWCPPPPSSDFKIDCREEGDIWTLFATFLTLLTKINVRTVKLFGSRLEGCEAIILPEDTALAGFLPLLGSPQCVQFAQPN</sequence>
<gene>
    <name evidence="3" type="ORF">OSB1V03_LOCUS21842</name>
</gene>
<dbReference type="InterPro" id="IPR018834">
    <property type="entry name" value="DNA/RNA-bd_Est1-type"/>
</dbReference>
<feature type="domain" description="DNA/RNA-binding" evidence="2">
    <location>
        <begin position="9"/>
        <end position="185"/>
    </location>
</feature>
<dbReference type="AlphaFoldDB" id="A0A7R9LVT3"/>
<keyword evidence="4" id="KW-1185">Reference proteome</keyword>
<accession>A0A7R9LVT3</accession>
<dbReference type="GO" id="GO:0042162">
    <property type="term" value="F:telomeric DNA binding"/>
    <property type="evidence" value="ECO:0007669"/>
    <property type="project" value="TreeGrafter"/>
</dbReference>
<evidence type="ECO:0000256" key="1">
    <source>
        <dbReference type="ARBA" id="ARBA00023161"/>
    </source>
</evidence>
<protein>
    <recommendedName>
        <fullName evidence="2">DNA/RNA-binding domain-containing protein</fullName>
    </recommendedName>
</protein>
<dbReference type="Pfam" id="PF10373">
    <property type="entry name" value="EST1_DNA_bind"/>
    <property type="match status" value="1"/>
</dbReference>
<dbReference type="InterPro" id="IPR045153">
    <property type="entry name" value="Est1/Ebs1-like"/>
</dbReference>
<feature type="non-terminal residue" evidence="3">
    <location>
        <position position="1"/>
    </location>
</feature>
<dbReference type="GO" id="GO:0070034">
    <property type="term" value="F:telomerase RNA binding"/>
    <property type="evidence" value="ECO:0007669"/>
    <property type="project" value="TreeGrafter"/>
</dbReference>
<keyword evidence="1" id="KW-0866">Nonsense-mediated mRNA decay</keyword>
<dbReference type="EMBL" id="OC897300">
    <property type="protein sequence ID" value="CAD7648242.1"/>
    <property type="molecule type" value="Genomic_DNA"/>
</dbReference>